<dbReference type="Pfam" id="PF02465">
    <property type="entry name" value="FliD_N"/>
    <property type="match status" value="1"/>
</dbReference>
<evidence type="ECO:0000256" key="4">
    <source>
        <dbReference type="ARBA" id="ARBA00023143"/>
    </source>
</evidence>
<evidence type="ECO:0000313" key="9">
    <source>
        <dbReference type="Proteomes" id="UP000639274"/>
    </source>
</evidence>
<evidence type="ECO:0000313" key="8">
    <source>
        <dbReference type="EMBL" id="QSX77617.1"/>
    </source>
</evidence>
<dbReference type="GO" id="GO:0005576">
    <property type="term" value="C:extracellular region"/>
    <property type="evidence" value="ECO:0007669"/>
    <property type="project" value="UniProtKB-SubCell"/>
</dbReference>
<comment type="function">
    <text evidence="5">Required for morphogenesis and for the elongation of the flagellar filament by facilitating polymerization of the flagellin monomers at the tip of growing filament. Forms a capping structure, which prevents flagellin subunits (transported through the central channel of the flagellum) from leaking out without polymerization at the distal end.</text>
</comment>
<keyword evidence="8" id="KW-0969">Cilium</keyword>
<dbReference type="PANTHER" id="PTHR30288">
    <property type="entry name" value="FLAGELLAR CAP/ASSEMBLY PROTEIN FLID"/>
    <property type="match status" value="1"/>
</dbReference>
<evidence type="ECO:0000256" key="2">
    <source>
        <dbReference type="ARBA" id="ARBA00011255"/>
    </source>
</evidence>
<protein>
    <recommendedName>
        <fullName evidence="5">Flagellar hook-associated protein 2</fullName>
        <shortName evidence="5">HAP2</shortName>
    </recommendedName>
    <alternativeName>
        <fullName evidence="5">Flagellar cap protein</fullName>
    </alternativeName>
</protein>
<keyword evidence="4 5" id="KW-0975">Bacterial flagellum</keyword>
<dbReference type="Proteomes" id="UP000639274">
    <property type="component" value="Chromosome"/>
</dbReference>
<keyword evidence="8" id="KW-0966">Cell projection</keyword>
<accession>A0A975ARG0</accession>
<sequence>MAGISSGGIGSGLDVATIVQQLVSADRAPTDARHDRTSRQLQAQISAIGTLRSSFSSLRTAVAALSSKDAAQARKVTLPADNNFTATATAGSAVGQFQVEVRALASSQRVASGAFAKADTVVGTGTLTLTAGETTLSVEIGAGKNTLAGIRDAINATAGGKTVTASIVTGDDGAHLVLNAVDSGSAGALKIAASGGDGGLSALAYQPPAATQMTVAAPATDAIVKVDGIERTSSSNTLTDLIGGVSLTLTKAEPGTTRELKIASDPSAQRSSAKSFVNAYNGAMGAIGTTTAYNTSTQVAAALNGDAMVRGASRELRDIVSDNITDLKSLGITINKDGTLKLDEATFDAAVAKDPGVAARLFGSGDGTMAFRLDAALDRLLDDGGMIDSRSDGLENRTRSLQKQRDALDFRMTQVEARYRAQFTALDAMVTKLQNTSNFLSQQLSSL</sequence>
<dbReference type="GO" id="GO:0071973">
    <property type="term" value="P:bacterial-type flagellum-dependent cell motility"/>
    <property type="evidence" value="ECO:0007669"/>
    <property type="project" value="TreeGrafter"/>
</dbReference>
<feature type="domain" description="Flagellar hook-associated protein 2 N-terminal" evidence="6">
    <location>
        <begin position="11"/>
        <end position="108"/>
    </location>
</feature>
<dbReference type="InterPro" id="IPR010809">
    <property type="entry name" value="FliD_C"/>
</dbReference>
<dbReference type="InterPro" id="IPR003481">
    <property type="entry name" value="FliD_N"/>
</dbReference>
<comment type="subcellular location">
    <subcellularLocation>
        <location evidence="5">Secreted</location>
    </subcellularLocation>
    <subcellularLocation>
        <location evidence="5">Bacterial flagellum</location>
    </subcellularLocation>
</comment>
<organism evidence="8 9">
    <name type="scientific">Agrilutibacter solisilvae</name>
    <dbReference type="NCBI Taxonomy" id="2763317"/>
    <lineage>
        <taxon>Bacteria</taxon>
        <taxon>Pseudomonadati</taxon>
        <taxon>Pseudomonadota</taxon>
        <taxon>Gammaproteobacteria</taxon>
        <taxon>Lysobacterales</taxon>
        <taxon>Lysobacteraceae</taxon>
        <taxon>Agrilutibacter</taxon>
    </lineage>
</organism>
<dbReference type="RefSeq" id="WP_207526604.1">
    <property type="nucleotide sequence ID" value="NZ_CP071518.1"/>
</dbReference>
<dbReference type="GO" id="GO:0009421">
    <property type="term" value="C:bacterial-type flagellum filament cap"/>
    <property type="evidence" value="ECO:0007669"/>
    <property type="project" value="InterPro"/>
</dbReference>
<evidence type="ECO:0000256" key="1">
    <source>
        <dbReference type="ARBA" id="ARBA00009764"/>
    </source>
</evidence>
<dbReference type="KEGG" id="lsf:I8J32_012805"/>
<evidence type="ECO:0000256" key="3">
    <source>
        <dbReference type="ARBA" id="ARBA00023054"/>
    </source>
</evidence>
<keyword evidence="5" id="KW-0964">Secreted</keyword>
<comment type="subunit">
    <text evidence="2 5">Homopentamer.</text>
</comment>
<comment type="similarity">
    <text evidence="1 5">Belongs to the FliD family.</text>
</comment>
<feature type="domain" description="Flagellar hook-associated protein 2 C-terminal" evidence="7">
    <location>
        <begin position="219"/>
        <end position="435"/>
    </location>
</feature>
<keyword evidence="9" id="KW-1185">Reference proteome</keyword>
<dbReference type="GO" id="GO:0009424">
    <property type="term" value="C:bacterial-type flagellum hook"/>
    <property type="evidence" value="ECO:0007669"/>
    <property type="project" value="UniProtKB-UniRule"/>
</dbReference>
<dbReference type="Pfam" id="PF07195">
    <property type="entry name" value="FliD_C"/>
    <property type="match status" value="1"/>
</dbReference>
<dbReference type="PANTHER" id="PTHR30288:SF0">
    <property type="entry name" value="FLAGELLAR HOOK-ASSOCIATED PROTEIN 2"/>
    <property type="match status" value="1"/>
</dbReference>
<dbReference type="EMBL" id="CP071518">
    <property type="protein sequence ID" value="QSX77617.1"/>
    <property type="molecule type" value="Genomic_DNA"/>
</dbReference>
<keyword evidence="8" id="KW-0282">Flagellum</keyword>
<name>A0A975ARG0_9GAMM</name>
<dbReference type="InterPro" id="IPR040026">
    <property type="entry name" value="FliD"/>
</dbReference>
<keyword evidence="3" id="KW-0175">Coiled coil</keyword>
<proteinExistence type="inferred from homology"/>
<evidence type="ECO:0000259" key="7">
    <source>
        <dbReference type="Pfam" id="PF07195"/>
    </source>
</evidence>
<dbReference type="GO" id="GO:0007155">
    <property type="term" value="P:cell adhesion"/>
    <property type="evidence" value="ECO:0007669"/>
    <property type="project" value="InterPro"/>
</dbReference>
<reference evidence="8 9" key="1">
    <citation type="submission" date="2021-03" db="EMBL/GenBank/DDBJ databases">
        <title>Lysobacter sp. nov. isolated from soil of gangwondo yeongwol, south Korea.</title>
        <authorList>
            <person name="Kim K.R."/>
            <person name="Kim K.H."/>
            <person name="Jeon C.O."/>
        </authorList>
    </citation>
    <scope>NUCLEOTIDE SEQUENCE [LARGE SCALE GENOMIC DNA]</scope>
    <source>
        <strain evidence="8 9">R19</strain>
    </source>
</reference>
<evidence type="ECO:0000259" key="6">
    <source>
        <dbReference type="Pfam" id="PF02465"/>
    </source>
</evidence>
<dbReference type="AlphaFoldDB" id="A0A975ARG0"/>
<gene>
    <name evidence="8" type="primary">fliD</name>
    <name evidence="8" type="ORF">I8J32_012805</name>
</gene>
<evidence type="ECO:0000256" key="5">
    <source>
        <dbReference type="RuleBase" id="RU362066"/>
    </source>
</evidence>